<feature type="transmembrane region" description="Helical" evidence="12">
    <location>
        <begin position="220"/>
        <end position="247"/>
    </location>
</feature>
<comment type="function">
    <text evidence="11">Mannosyltransferase involved in glycosylphosphatidylinositol-anchor biosynthesis. Transfers the third mannose to Man2-GlcN-acyl-PI during GPI precursor assembly.</text>
</comment>
<evidence type="ECO:0000256" key="1">
    <source>
        <dbReference type="ARBA" id="ARBA00004477"/>
    </source>
</evidence>
<evidence type="ECO:0000313" key="14">
    <source>
        <dbReference type="EMBL" id="KAK4171859.1"/>
    </source>
</evidence>
<keyword evidence="9 12" id="KW-1133">Transmembrane helix</keyword>
<evidence type="ECO:0000256" key="7">
    <source>
        <dbReference type="ARBA" id="ARBA00022692"/>
    </source>
</evidence>
<dbReference type="AlphaFoldDB" id="A0AAN6VXZ0"/>
<dbReference type="PANTHER" id="PTHR22760:SF4">
    <property type="entry name" value="GPI MANNOSYLTRANSFERASE 3"/>
    <property type="match status" value="1"/>
</dbReference>
<comment type="pathway">
    <text evidence="2">Glycolipid biosynthesis; glycosylphosphatidylinositol-anchor biosynthesis.</text>
</comment>
<dbReference type="Proteomes" id="UP001302321">
    <property type="component" value="Unassembled WGS sequence"/>
</dbReference>
<reference evidence="14" key="1">
    <citation type="journal article" date="2023" name="Mol. Phylogenet. Evol.">
        <title>Genome-scale phylogeny and comparative genomics of the fungal order Sordariales.</title>
        <authorList>
            <person name="Hensen N."/>
            <person name="Bonometti L."/>
            <person name="Westerberg I."/>
            <person name="Brannstrom I.O."/>
            <person name="Guillou S."/>
            <person name="Cros-Aarteil S."/>
            <person name="Calhoun S."/>
            <person name="Haridas S."/>
            <person name="Kuo A."/>
            <person name="Mondo S."/>
            <person name="Pangilinan J."/>
            <person name="Riley R."/>
            <person name="LaButti K."/>
            <person name="Andreopoulos B."/>
            <person name="Lipzen A."/>
            <person name="Chen C."/>
            <person name="Yan M."/>
            <person name="Daum C."/>
            <person name="Ng V."/>
            <person name="Clum A."/>
            <person name="Steindorff A."/>
            <person name="Ohm R.A."/>
            <person name="Martin F."/>
            <person name="Silar P."/>
            <person name="Natvig D.O."/>
            <person name="Lalanne C."/>
            <person name="Gautier V."/>
            <person name="Ament-Velasquez S.L."/>
            <person name="Kruys A."/>
            <person name="Hutchinson M.I."/>
            <person name="Powell A.J."/>
            <person name="Barry K."/>
            <person name="Miller A.N."/>
            <person name="Grigoriev I.V."/>
            <person name="Debuchy R."/>
            <person name="Gladieux P."/>
            <person name="Hiltunen Thoren M."/>
            <person name="Johannesson H."/>
        </authorList>
    </citation>
    <scope>NUCLEOTIDE SEQUENCE</scope>
    <source>
        <strain evidence="14">CBS 892.96</strain>
    </source>
</reference>
<dbReference type="EC" id="2.4.1.-" evidence="12"/>
<evidence type="ECO:0000256" key="11">
    <source>
        <dbReference type="ARBA" id="ARBA00024708"/>
    </source>
</evidence>
<feature type="region of interest" description="Disordered" evidence="13">
    <location>
        <begin position="1"/>
        <end position="21"/>
    </location>
</feature>
<evidence type="ECO:0000256" key="13">
    <source>
        <dbReference type="SAM" id="MobiDB-lite"/>
    </source>
</evidence>
<keyword evidence="10 12" id="KW-0472">Membrane</keyword>
<evidence type="ECO:0000256" key="6">
    <source>
        <dbReference type="ARBA" id="ARBA00022679"/>
    </source>
</evidence>
<evidence type="ECO:0000256" key="8">
    <source>
        <dbReference type="ARBA" id="ARBA00022824"/>
    </source>
</evidence>
<keyword evidence="7 12" id="KW-0812">Transmembrane</keyword>
<reference evidence="14" key="2">
    <citation type="submission" date="2023-05" db="EMBL/GenBank/DDBJ databases">
        <authorList>
            <consortium name="Lawrence Berkeley National Laboratory"/>
            <person name="Steindorff A."/>
            <person name="Hensen N."/>
            <person name="Bonometti L."/>
            <person name="Westerberg I."/>
            <person name="Brannstrom I.O."/>
            <person name="Guillou S."/>
            <person name="Cros-Aarteil S."/>
            <person name="Calhoun S."/>
            <person name="Haridas S."/>
            <person name="Kuo A."/>
            <person name="Mondo S."/>
            <person name="Pangilinan J."/>
            <person name="Riley R."/>
            <person name="Labutti K."/>
            <person name="Andreopoulos B."/>
            <person name="Lipzen A."/>
            <person name="Chen C."/>
            <person name="Yanf M."/>
            <person name="Daum C."/>
            <person name="Ng V."/>
            <person name="Clum A."/>
            <person name="Ohm R."/>
            <person name="Martin F."/>
            <person name="Silar P."/>
            <person name="Natvig D."/>
            <person name="Lalanne C."/>
            <person name="Gautier V."/>
            <person name="Ament-Velasquez S.L."/>
            <person name="Kruys A."/>
            <person name="Hutchinson M.I."/>
            <person name="Powell A.J."/>
            <person name="Barry K."/>
            <person name="Miller A.N."/>
            <person name="Grigoriev I.V."/>
            <person name="Debuchy R."/>
            <person name="Gladieux P."/>
            <person name="Thoren M.H."/>
            <person name="Johannesson H."/>
        </authorList>
    </citation>
    <scope>NUCLEOTIDE SEQUENCE</scope>
    <source>
        <strain evidence="14">CBS 892.96</strain>
    </source>
</reference>
<feature type="non-terminal residue" evidence="14">
    <location>
        <position position="449"/>
    </location>
</feature>
<dbReference type="GO" id="GO:0005789">
    <property type="term" value="C:endoplasmic reticulum membrane"/>
    <property type="evidence" value="ECO:0007669"/>
    <property type="project" value="UniProtKB-SubCell"/>
</dbReference>
<dbReference type="EMBL" id="MU866495">
    <property type="protein sequence ID" value="KAK4171859.1"/>
    <property type="molecule type" value="Genomic_DNA"/>
</dbReference>
<dbReference type="InterPro" id="IPR005599">
    <property type="entry name" value="GPI_mannosylTrfase"/>
</dbReference>
<feature type="transmembrane region" description="Helical" evidence="12">
    <location>
        <begin position="393"/>
        <end position="411"/>
    </location>
</feature>
<dbReference type="PANTHER" id="PTHR22760">
    <property type="entry name" value="GLYCOSYLTRANSFERASE"/>
    <property type="match status" value="1"/>
</dbReference>
<comment type="similarity">
    <text evidence="3">Belongs to the glycosyltransferase 22 family. PIGB subfamily.</text>
</comment>
<evidence type="ECO:0000256" key="10">
    <source>
        <dbReference type="ARBA" id="ARBA00023136"/>
    </source>
</evidence>
<keyword evidence="5 12" id="KW-0328">Glycosyltransferase</keyword>
<keyword evidence="6" id="KW-0808">Transferase</keyword>
<sequence>MEKDTVKKPSGPEVEKTAGKDGSVHAQVAAAQVGDILSVLLAFRFINSLFVKTFFQPDEHFQVLEPAWRMAFGERSGAWMTWEWQYQLRSSLHPAIFGAAYKLAETVMSAMHLFPPFTASMLVALPGALQSVFAALGDFYTWKLAMDIYGRESYAPWAVLWMTVFNPWQWYCSTRTFSNSLETTLTIAALSYWPWELLGDVKTSKEEPLKQSGRVRSLRISLALAAIAVLLRPTNLFIWLGVIALAFTRLTLDGQSPIKQTTFIVLLRETILCGSAALATSVISDRLYFGFWTFPPYKWLYFNMSQSLAVFYGRMPWHYYLSQGIPLLTTTFLPFALLGIYKVTFASAKPATLLSARPTSLSTTASNTLKTLAFALVGMIAVLSLISHKEVRFIYPLLPILHILAAPYITSFFTTSPTQPATPRLTLRHKIFLVNILSINLLLASYLSL</sequence>
<dbReference type="Pfam" id="PF03901">
    <property type="entry name" value="Glyco_transf_22"/>
    <property type="match status" value="1"/>
</dbReference>
<evidence type="ECO:0000256" key="12">
    <source>
        <dbReference type="RuleBase" id="RU363075"/>
    </source>
</evidence>
<dbReference type="GO" id="GO:0000026">
    <property type="term" value="F:alpha-1,2-mannosyltransferase activity"/>
    <property type="evidence" value="ECO:0007669"/>
    <property type="project" value="TreeGrafter"/>
</dbReference>
<evidence type="ECO:0000256" key="3">
    <source>
        <dbReference type="ARBA" id="ARBA00006065"/>
    </source>
</evidence>
<gene>
    <name evidence="14" type="ORF">QBC36DRAFT_339131</name>
</gene>
<name>A0AAN6VXZ0_9PEZI</name>
<protein>
    <recommendedName>
        <fullName evidence="12">Mannosyltransferase</fullName>
        <ecNumber evidence="12">2.4.1.-</ecNumber>
    </recommendedName>
</protein>
<feature type="transmembrane region" description="Helical" evidence="12">
    <location>
        <begin position="368"/>
        <end position="386"/>
    </location>
</feature>
<proteinExistence type="inferred from homology"/>
<evidence type="ECO:0000256" key="2">
    <source>
        <dbReference type="ARBA" id="ARBA00004687"/>
    </source>
</evidence>
<evidence type="ECO:0000313" key="15">
    <source>
        <dbReference type="Proteomes" id="UP001302321"/>
    </source>
</evidence>
<evidence type="ECO:0000256" key="4">
    <source>
        <dbReference type="ARBA" id="ARBA00022502"/>
    </source>
</evidence>
<accession>A0AAN6VXZ0</accession>
<dbReference type="GO" id="GO:0006506">
    <property type="term" value="P:GPI anchor biosynthetic process"/>
    <property type="evidence" value="ECO:0007669"/>
    <property type="project" value="UniProtKB-KW"/>
</dbReference>
<feature type="transmembrane region" description="Helical" evidence="12">
    <location>
        <begin position="325"/>
        <end position="348"/>
    </location>
</feature>
<organism evidence="14 15">
    <name type="scientific">Triangularia setosa</name>
    <dbReference type="NCBI Taxonomy" id="2587417"/>
    <lineage>
        <taxon>Eukaryota</taxon>
        <taxon>Fungi</taxon>
        <taxon>Dikarya</taxon>
        <taxon>Ascomycota</taxon>
        <taxon>Pezizomycotina</taxon>
        <taxon>Sordariomycetes</taxon>
        <taxon>Sordariomycetidae</taxon>
        <taxon>Sordariales</taxon>
        <taxon>Podosporaceae</taxon>
        <taxon>Triangularia</taxon>
    </lineage>
</organism>
<feature type="transmembrane region" description="Helical" evidence="12">
    <location>
        <begin position="431"/>
        <end position="448"/>
    </location>
</feature>
<comment type="caution">
    <text evidence="14">The sequence shown here is derived from an EMBL/GenBank/DDBJ whole genome shotgun (WGS) entry which is preliminary data.</text>
</comment>
<keyword evidence="4" id="KW-0337">GPI-anchor biosynthesis</keyword>
<evidence type="ECO:0000256" key="9">
    <source>
        <dbReference type="ARBA" id="ARBA00022989"/>
    </source>
</evidence>
<keyword evidence="15" id="KW-1185">Reference proteome</keyword>
<evidence type="ECO:0000256" key="5">
    <source>
        <dbReference type="ARBA" id="ARBA00022676"/>
    </source>
</evidence>
<comment type="subcellular location">
    <subcellularLocation>
        <location evidence="1 12">Endoplasmic reticulum membrane</location>
        <topology evidence="1 12">Multi-pass membrane protein</topology>
    </subcellularLocation>
</comment>
<keyword evidence="8 12" id="KW-0256">Endoplasmic reticulum</keyword>